<dbReference type="PANTHER" id="PTHR38687:SF1">
    <property type="entry name" value="CELL DIVISION PROTEIN DEDD"/>
    <property type="match status" value="1"/>
</dbReference>
<feature type="compositionally biased region" description="Pro residues" evidence="1">
    <location>
        <begin position="85"/>
        <end position="97"/>
    </location>
</feature>
<dbReference type="GO" id="GO:0030428">
    <property type="term" value="C:cell septum"/>
    <property type="evidence" value="ECO:0007669"/>
    <property type="project" value="TreeGrafter"/>
</dbReference>
<gene>
    <name evidence="4" type="ORF">SAMN05661077_1112</name>
</gene>
<dbReference type="OrthoDB" id="8558195at2"/>
<reference evidence="5" key="1">
    <citation type="submission" date="2016-10" db="EMBL/GenBank/DDBJ databases">
        <authorList>
            <person name="Varghese N."/>
        </authorList>
    </citation>
    <scope>NUCLEOTIDE SEQUENCE [LARGE SCALE GENOMIC DNA]</scope>
    <source>
        <strain evidence="5">HL 19</strain>
    </source>
</reference>
<feature type="region of interest" description="Disordered" evidence="1">
    <location>
        <begin position="122"/>
        <end position="165"/>
    </location>
</feature>
<dbReference type="GO" id="GO:0032506">
    <property type="term" value="P:cytokinetic process"/>
    <property type="evidence" value="ECO:0007669"/>
    <property type="project" value="TreeGrafter"/>
</dbReference>
<keyword evidence="2" id="KW-0812">Transmembrane</keyword>
<name>A0A0P9GHD6_9GAMM</name>
<protein>
    <submittedName>
        <fullName evidence="4">Sporulation related domain-containing protein</fullName>
    </submittedName>
</protein>
<accession>A0A0P9GHD6</accession>
<feature type="region of interest" description="Disordered" evidence="1">
    <location>
        <begin position="61"/>
        <end position="106"/>
    </location>
</feature>
<dbReference type="InterPro" id="IPR036680">
    <property type="entry name" value="SPOR-like_sf"/>
</dbReference>
<dbReference type="EMBL" id="FMUN01000002">
    <property type="protein sequence ID" value="SCY03497.1"/>
    <property type="molecule type" value="Genomic_DNA"/>
</dbReference>
<evidence type="ECO:0000259" key="3">
    <source>
        <dbReference type="PROSITE" id="PS51724"/>
    </source>
</evidence>
<dbReference type="AlphaFoldDB" id="A0A0P9GHD6"/>
<dbReference type="PROSITE" id="PS51724">
    <property type="entry name" value="SPOR"/>
    <property type="match status" value="1"/>
</dbReference>
<sequence length="241" mass="26303">MARSSGRRTTKKRRKGPGRGSRSRRGQARIGLLQAILWFLGGIGLGLLILLPFYLLGGDGERETRPAEPQREAPSPDQPPEPEDVPPPQPQTDPAPSPEERSDREEEGYRFYTLLPQMEVEVSEHPPGDQPAEGDTEPPAQDTRRPDPAGGSGNGVAETPRPDDAGDFLVQVASFREAEAAESLKARLALRDFRARVVQADLASRGTWYRVRLGPYAGRSAAETVRSRLAAEGIDALVLRP</sequence>
<dbReference type="Pfam" id="PF05036">
    <property type="entry name" value="SPOR"/>
    <property type="match status" value="1"/>
</dbReference>
<evidence type="ECO:0000313" key="4">
    <source>
        <dbReference type="EMBL" id="SCY03497.1"/>
    </source>
</evidence>
<feature type="region of interest" description="Disordered" evidence="1">
    <location>
        <begin position="1"/>
        <end position="26"/>
    </location>
</feature>
<evidence type="ECO:0000256" key="1">
    <source>
        <dbReference type="SAM" id="MobiDB-lite"/>
    </source>
</evidence>
<dbReference type="Gene3D" id="3.30.70.1070">
    <property type="entry name" value="Sporulation related repeat"/>
    <property type="match status" value="1"/>
</dbReference>
<dbReference type="RefSeq" id="WP_054966409.1">
    <property type="nucleotide sequence ID" value="NZ_FMUN01000002.1"/>
</dbReference>
<dbReference type="Proteomes" id="UP000183104">
    <property type="component" value="Unassembled WGS sequence"/>
</dbReference>
<evidence type="ECO:0000313" key="5">
    <source>
        <dbReference type="Proteomes" id="UP000183104"/>
    </source>
</evidence>
<dbReference type="InterPro" id="IPR052521">
    <property type="entry name" value="Cell_div_SPOR-domain"/>
</dbReference>
<feature type="domain" description="SPOR" evidence="3">
    <location>
        <begin position="162"/>
        <end position="241"/>
    </location>
</feature>
<keyword evidence="2" id="KW-1133">Transmembrane helix</keyword>
<feature type="transmembrane region" description="Helical" evidence="2">
    <location>
        <begin position="32"/>
        <end position="56"/>
    </location>
</feature>
<keyword evidence="5" id="KW-1185">Reference proteome</keyword>
<dbReference type="GO" id="GO:0042834">
    <property type="term" value="F:peptidoglycan binding"/>
    <property type="evidence" value="ECO:0007669"/>
    <property type="project" value="InterPro"/>
</dbReference>
<feature type="compositionally biased region" description="Basic and acidic residues" evidence="1">
    <location>
        <begin position="61"/>
        <end position="71"/>
    </location>
</feature>
<dbReference type="GO" id="GO:0032153">
    <property type="term" value="C:cell division site"/>
    <property type="evidence" value="ECO:0007669"/>
    <property type="project" value="TreeGrafter"/>
</dbReference>
<dbReference type="InterPro" id="IPR007730">
    <property type="entry name" value="SPOR-like_dom"/>
</dbReference>
<organism evidence="4 5">
    <name type="scientific">Thiohalorhabdus denitrificans</name>
    <dbReference type="NCBI Taxonomy" id="381306"/>
    <lineage>
        <taxon>Bacteria</taxon>
        <taxon>Pseudomonadati</taxon>
        <taxon>Pseudomonadota</taxon>
        <taxon>Gammaproteobacteria</taxon>
        <taxon>Thiohalorhabdales</taxon>
        <taxon>Thiohalorhabdaceae</taxon>
        <taxon>Thiohalorhabdus</taxon>
    </lineage>
</organism>
<dbReference type="SUPFAM" id="SSF110997">
    <property type="entry name" value="Sporulation related repeat"/>
    <property type="match status" value="1"/>
</dbReference>
<keyword evidence="2" id="KW-0472">Membrane</keyword>
<dbReference type="STRING" id="381306.AN478_09635"/>
<proteinExistence type="predicted"/>
<evidence type="ECO:0000256" key="2">
    <source>
        <dbReference type="SAM" id="Phobius"/>
    </source>
</evidence>
<dbReference type="PANTHER" id="PTHR38687">
    <property type="entry name" value="CELL DIVISION PROTEIN DEDD-RELATED"/>
    <property type="match status" value="1"/>
</dbReference>